<dbReference type="Proteomes" id="UP000184444">
    <property type="component" value="Unassembled WGS sequence"/>
</dbReference>
<sequence length="122" mass="13927">MSADDSDKVKEAMHRLFWVVEEVRRQYPRMELGQLAILLSVLAEPGMWARDLTGKVKLKKSALSRNVKALSNLSYLMDEEGNRREGLDLITQIPDALDQRAYLLTPTEKGRDLAERLAALMR</sequence>
<dbReference type="STRING" id="53463.SAMN05444389_11022"/>
<dbReference type="Gene3D" id="1.10.10.10">
    <property type="entry name" value="Winged helix-like DNA-binding domain superfamily/Winged helix DNA-binding domain"/>
    <property type="match status" value="1"/>
</dbReference>
<accession>A0A1M7IZZ8</accession>
<keyword evidence="2" id="KW-1185">Reference proteome</keyword>
<dbReference type="EMBL" id="FRCK01000010">
    <property type="protein sequence ID" value="SHM46275.1"/>
    <property type="molecule type" value="Genomic_DNA"/>
</dbReference>
<dbReference type="InterPro" id="IPR036388">
    <property type="entry name" value="WH-like_DNA-bd_sf"/>
</dbReference>
<protein>
    <recommendedName>
        <fullName evidence="3">DNA-binding transcriptional regulator, MarR family</fullName>
    </recommendedName>
</protein>
<reference evidence="2" key="1">
    <citation type="submission" date="2016-11" db="EMBL/GenBank/DDBJ databases">
        <authorList>
            <person name="Varghese N."/>
            <person name="Submissions S."/>
        </authorList>
    </citation>
    <scope>NUCLEOTIDE SEQUENCE [LARGE SCALE GENOMIC DNA]</scope>
    <source>
        <strain evidence="2">DSM 6637</strain>
    </source>
</reference>
<name>A0A1M7IZZ8_9RHOB</name>
<organism evidence="1 2">
    <name type="scientific">Paracoccus solventivorans</name>
    <dbReference type="NCBI Taxonomy" id="53463"/>
    <lineage>
        <taxon>Bacteria</taxon>
        <taxon>Pseudomonadati</taxon>
        <taxon>Pseudomonadota</taxon>
        <taxon>Alphaproteobacteria</taxon>
        <taxon>Rhodobacterales</taxon>
        <taxon>Paracoccaceae</taxon>
        <taxon>Paracoccus</taxon>
    </lineage>
</organism>
<dbReference type="SUPFAM" id="SSF46785">
    <property type="entry name" value="Winged helix' DNA-binding domain"/>
    <property type="match status" value="1"/>
</dbReference>
<evidence type="ECO:0000313" key="2">
    <source>
        <dbReference type="Proteomes" id="UP000184444"/>
    </source>
</evidence>
<dbReference type="InterPro" id="IPR036390">
    <property type="entry name" value="WH_DNA-bd_sf"/>
</dbReference>
<dbReference type="AlphaFoldDB" id="A0A1M7IZZ8"/>
<gene>
    <name evidence="1" type="ORF">SAMN05444389_11022</name>
</gene>
<proteinExistence type="predicted"/>
<dbReference type="OrthoDB" id="582199at2"/>
<dbReference type="RefSeq" id="WP_073067902.1">
    <property type="nucleotide sequence ID" value="NZ_FRCK01000010.1"/>
</dbReference>
<evidence type="ECO:0008006" key="3">
    <source>
        <dbReference type="Google" id="ProtNLM"/>
    </source>
</evidence>
<evidence type="ECO:0000313" key="1">
    <source>
        <dbReference type="EMBL" id="SHM46275.1"/>
    </source>
</evidence>